<evidence type="ECO:0000313" key="2">
    <source>
        <dbReference type="Proteomes" id="UP000679307"/>
    </source>
</evidence>
<dbReference type="Proteomes" id="UP000679307">
    <property type="component" value="Chromosome"/>
</dbReference>
<protein>
    <submittedName>
        <fullName evidence="1">Uncharacterized protein</fullName>
    </submittedName>
</protein>
<proteinExistence type="predicted"/>
<name>A0ABX8ENB7_9ACTN</name>
<dbReference type="EMBL" id="CP075371">
    <property type="protein sequence ID" value="QVT82020.1"/>
    <property type="molecule type" value="Genomic_DNA"/>
</dbReference>
<organism evidence="1 2">
    <name type="scientific">Nocardioides aquaticus</name>
    <dbReference type="NCBI Taxonomy" id="160826"/>
    <lineage>
        <taxon>Bacteria</taxon>
        <taxon>Bacillati</taxon>
        <taxon>Actinomycetota</taxon>
        <taxon>Actinomycetes</taxon>
        <taxon>Propionibacteriales</taxon>
        <taxon>Nocardioidaceae</taxon>
        <taxon>Nocardioides</taxon>
    </lineage>
</organism>
<sequence>MPVRCRFIRRMLASPGEGSAPHGTVGSVRVCSPMKPVAWRWTSIRRPRTHGLPIIQ</sequence>
<evidence type="ECO:0000313" key="1">
    <source>
        <dbReference type="EMBL" id="QVT82020.1"/>
    </source>
</evidence>
<reference evidence="1 2" key="1">
    <citation type="submission" date="2021-05" db="EMBL/GenBank/DDBJ databases">
        <title>Complete genome of Nocardioides aquaticus KCTC 9944T isolated from meromictic and hypersaline Ekho Lake, Antarctica.</title>
        <authorList>
            <person name="Hwang K."/>
            <person name="Kim K.M."/>
            <person name="Choe H."/>
        </authorList>
    </citation>
    <scope>NUCLEOTIDE SEQUENCE [LARGE SCALE GENOMIC DNA]</scope>
    <source>
        <strain evidence="1 2">KCTC 9944</strain>
    </source>
</reference>
<gene>
    <name evidence="1" type="ORF">ENKNEFLB_04439</name>
</gene>
<accession>A0ABX8ENB7</accession>
<keyword evidence="2" id="KW-1185">Reference proteome</keyword>